<dbReference type="GO" id="GO:0005886">
    <property type="term" value="C:plasma membrane"/>
    <property type="evidence" value="ECO:0007669"/>
    <property type="project" value="UniProtKB-SubCell"/>
</dbReference>
<evidence type="ECO:0000313" key="12">
    <source>
        <dbReference type="EMBL" id="MCE7026932.1"/>
    </source>
</evidence>
<comment type="similarity">
    <text evidence="8 9">Belongs to the TRAP transporter small permease family.</text>
</comment>
<feature type="domain" description="Tripartite ATP-independent periplasmic transporters DctQ component" evidence="11">
    <location>
        <begin position="267"/>
        <end position="397"/>
    </location>
</feature>
<keyword evidence="2 9" id="KW-0813">Transport</keyword>
<dbReference type="EMBL" id="JAJUWU010000003">
    <property type="protein sequence ID" value="MCE7026932.1"/>
    <property type="molecule type" value="Genomic_DNA"/>
</dbReference>
<evidence type="ECO:0000256" key="3">
    <source>
        <dbReference type="ARBA" id="ARBA00022475"/>
    </source>
</evidence>
<dbReference type="PANTHER" id="PTHR35011:SF4">
    <property type="entry name" value="SLL1102 PROTEIN"/>
    <property type="match status" value="1"/>
</dbReference>
<keyword evidence="4 9" id="KW-0997">Cell inner membrane</keyword>
<dbReference type="AlphaFoldDB" id="A0A9X1NWP3"/>
<feature type="transmembrane region" description="Helical" evidence="9">
    <location>
        <begin position="63"/>
        <end position="82"/>
    </location>
</feature>
<evidence type="ECO:0000256" key="9">
    <source>
        <dbReference type="RuleBase" id="RU369079"/>
    </source>
</evidence>
<feature type="transmembrane region" description="Helical" evidence="9">
    <location>
        <begin position="373"/>
        <end position="390"/>
    </location>
</feature>
<protein>
    <recommendedName>
        <fullName evidence="9">TRAP transporter small permease protein</fullName>
    </recommendedName>
</protein>
<evidence type="ECO:0000256" key="5">
    <source>
        <dbReference type="ARBA" id="ARBA00022692"/>
    </source>
</evidence>
<feature type="transmembrane region" description="Helical" evidence="9">
    <location>
        <begin position="184"/>
        <end position="207"/>
    </location>
</feature>
<evidence type="ECO:0000259" key="11">
    <source>
        <dbReference type="Pfam" id="PF04290"/>
    </source>
</evidence>
<keyword evidence="6 9" id="KW-1133">Transmembrane helix</keyword>
<comment type="subcellular location">
    <subcellularLocation>
        <location evidence="1 9">Cell inner membrane</location>
        <topology evidence="1 9">Multi-pass membrane protein</topology>
    </subcellularLocation>
</comment>
<evidence type="ECO:0000256" key="7">
    <source>
        <dbReference type="ARBA" id="ARBA00023136"/>
    </source>
</evidence>
<feature type="coiled-coil region" evidence="10">
    <location>
        <begin position="112"/>
        <end position="170"/>
    </location>
</feature>
<feature type="transmembrane region" description="Helical" evidence="9">
    <location>
        <begin position="6"/>
        <end position="26"/>
    </location>
</feature>
<evidence type="ECO:0000256" key="4">
    <source>
        <dbReference type="ARBA" id="ARBA00022519"/>
    </source>
</evidence>
<dbReference type="InterPro" id="IPR055348">
    <property type="entry name" value="DctQ"/>
</dbReference>
<reference evidence="12" key="1">
    <citation type="submission" date="2022-01" db="EMBL/GenBank/DDBJ databases">
        <title>Jiella avicenniae sp. nov., a novel endophytic bacterium isolated from bark of Avicennia marina.</title>
        <authorList>
            <person name="Tuo L."/>
        </authorList>
    </citation>
    <scope>NUCLEOTIDE SEQUENCE</scope>
    <source>
        <strain evidence="12">CBK1P-4</strain>
    </source>
</reference>
<name>A0A9X1NWP3_9HYPH</name>
<evidence type="ECO:0000313" key="13">
    <source>
        <dbReference type="Proteomes" id="UP001139035"/>
    </source>
</evidence>
<keyword evidence="10" id="KW-0175">Coiled coil</keyword>
<dbReference type="PANTHER" id="PTHR35011">
    <property type="entry name" value="2,3-DIKETO-L-GULONATE TRAP TRANSPORTER SMALL PERMEASE PROTEIN YIAM"/>
    <property type="match status" value="1"/>
</dbReference>
<keyword evidence="7 9" id="KW-0472">Membrane</keyword>
<dbReference type="GO" id="GO:0022857">
    <property type="term" value="F:transmembrane transporter activity"/>
    <property type="evidence" value="ECO:0007669"/>
    <property type="project" value="UniProtKB-UniRule"/>
</dbReference>
<sequence length="413" mass="46596">MPSLTFVLPHWLYWALLVVFPVVAMIMARRGRGDGPRLYSLPLAYFVLITGGMLGLHRFYLKSIWWGLLFLPLFFVILFANAHQRDARAAYSDAANIVRVSQGTIEREEPRLAEADATLAALRDEIAAAEEGSFTQRAAERRLQREERRLESSRERLEASRTDLQEQQAIADTAGADRAFWETVAFVTFLVIAVLVAIDAVLMPFLVRRANRKLGEARTEGEEPLPALSSEFVKDRANIHAGWTGWIDRLSFYSGEFVSYWAVIAVFVYYYEVVARYVFNSPTNWAHEGMYLMFGMQYLIMGAYAMLSESHVRVDIFYAPLSPRRKALADILTSVFFFIFAGVLLVTGWIFAADATRVNEVSFTEWQLAYWPFKWAIVVGAVLLLLQGVAKLAQDFRTLATGSPGPAGTAERA</sequence>
<organism evidence="12 13">
    <name type="scientific">Jiella avicenniae</name>
    <dbReference type="NCBI Taxonomy" id="2907202"/>
    <lineage>
        <taxon>Bacteria</taxon>
        <taxon>Pseudomonadati</taxon>
        <taxon>Pseudomonadota</taxon>
        <taxon>Alphaproteobacteria</taxon>
        <taxon>Hyphomicrobiales</taxon>
        <taxon>Aurantimonadaceae</taxon>
        <taxon>Jiella</taxon>
    </lineage>
</organism>
<keyword evidence="3" id="KW-1003">Cell membrane</keyword>
<feature type="transmembrane region" description="Helical" evidence="9">
    <location>
        <begin position="258"/>
        <end position="279"/>
    </location>
</feature>
<dbReference type="RefSeq" id="WP_233717627.1">
    <property type="nucleotide sequence ID" value="NZ_JAJUWU010000003.1"/>
</dbReference>
<proteinExistence type="inferred from homology"/>
<dbReference type="Proteomes" id="UP001139035">
    <property type="component" value="Unassembled WGS sequence"/>
</dbReference>
<gene>
    <name evidence="12" type="ORF">LZD57_02920</name>
</gene>
<feature type="transmembrane region" description="Helical" evidence="9">
    <location>
        <begin position="327"/>
        <end position="352"/>
    </location>
</feature>
<evidence type="ECO:0000256" key="8">
    <source>
        <dbReference type="ARBA" id="ARBA00038436"/>
    </source>
</evidence>
<dbReference type="Pfam" id="PF04290">
    <property type="entry name" value="DctQ"/>
    <property type="match status" value="1"/>
</dbReference>
<feature type="transmembrane region" description="Helical" evidence="9">
    <location>
        <begin position="38"/>
        <end position="57"/>
    </location>
</feature>
<keyword evidence="5 9" id="KW-0812">Transmembrane</keyword>
<accession>A0A9X1NWP3</accession>
<dbReference type="InterPro" id="IPR007387">
    <property type="entry name" value="TRAP_DctQ"/>
</dbReference>
<comment type="subunit">
    <text evidence="9">The complex comprises the extracytoplasmic solute receptor protein and the two transmembrane proteins.</text>
</comment>
<feature type="transmembrane region" description="Helical" evidence="9">
    <location>
        <begin position="291"/>
        <end position="307"/>
    </location>
</feature>
<evidence type="ECO:0000256" key="2">
    <source>
        <dbReference type="ARBA" id="ARBA00022448"/>
    </source>
</evidence>
<evidence type="ECO:0000256" key="6">
    <source>
        <dbReference type="ARBA" id="ARBA00022989"/>
    </source>
</evidence>
<evidence type="ECO:0000256" key="1">
    <source>
        <dbReference type="ARBA" id="ARBA00004429"/>
    </source>
</evidence>
<keyword evidence="13" id="KW-1185">Reference proteome</keyword>
<evidence type="ECO:0000256" key="10">
    <source>
        <dbReference type="SAM" id="Coils"/>
    </source>
</evidence>
<comment type="function">
    <text evidence="9">Part of the tripartite ATP-independent periplasmic (TRAP) transport system.</text>
</comment>
<comment type="caution">
    <text evidence="9">Lacks conserved residue(s) required for the propagation of feature annotation.</text>
</comment>
<comment type="caution">
    <text evidence="12">The sequence shown here is derived from an EMBL/GenBank/DDBJ whole genome shotgun (WGS) entry which is preliminary data.</text>
</comment>